<sequence length="216" mass="24042">MVVAVIGSTEESAVDDIARILALKPKYEAKGLTFSVHADAAWGGYLNCMTHETGDKESNVYSNCLPTKAHDFVPAIPLSDFVKRQYVSLQYADTAKEPEPTCKDKYNYGNLKKYCSYSQYKDYMTNYCPATCGLCGETLACGVAERRGSKADNPIVGGEDAKKGHYPWQAAIYFDGSFLCGGSLIDNKHLFSYLRNENKLIYFLILLKSCQRSNEN</sequence>
<dbReference type="InterPro" id="IPR043504">
    <property type="entry name" value="Peptidase_S1_PA_chymotrypsin"/>
</dbReference>
<name>A0A7M5WXW1_9CNID</name>
<dbReference type="InterPro" id="IPR015421">
    <property type="entry name" value="PyrdxlP-dep_Trfase_major"/>
</dbReference>
<dbReference type="Pfam" id="PF00089">
    <property type="entry name" value="Trypsin"/>
    <property type="match status" value="1"/>
</dbReference>
<dbReference type="PROSITE" id="PS51670">
    <property type="entry name" value="SHKT"/>
    <property type="match status" value="1"/>
</dbReference>
<organism evidence="3 4">
    <name type="scientific">Clytia hemisphaerica</name>
    <dbReference type="NCBI Taxonomy" id="252671"/>
    <lineage>
        <taxon>Eukaryota</taxon>
        <taxon>Metazoa</taxon>
        <taxon>Cnidaria</taxon>
        <taxon>Hydrozoa</taxon>
        <taxon>Hydroidolina</taxon>
        <taxon>Leptothecata</taxon>
        <taxon>Obeliida</taxon>
        <taxon>Clytiidae</taxon>
        <taxon>Clytia</taxon>
    </lineage>
</organism>
<comment type="caution">
    <text evidence="1">Lacks conserved residue(s) required for the propagation of feature annotation.</text>
</comment>
<feature type="domain" description="ShKT" evidence="2">
    <location>
        <begin position="102"/>
        <end position="135"/>
    </location>
</feature>
<evidence type="ECO:0000259" key="2">
    <source>
        <dbReference type="PROSITE" id="PS51670"/>
    </source>
</evidence>
<dbReference type="Proteomes" id="UP000594262">
    <property type="component" value="Unplaced"/>
</dbReference>
<evidence type="ECO:0000313" key="4">
    <source>
        <dbReference type="Proteomes" id="UP000594262"/>
    </source>
</evidence>
<dbReference type="GO" id="GO:0004252">
    <property type="term" value="F:serine-type endopeptidase activity"/>
    <property type="evidence" value="ECO:0007669"/>
    <property type="project" value="InterPro"/>
</dbReference>
<dbReference type="AlphaFoldDB" id="A0A7M5WXW1"/>
<dbReference type="InterPro" id="IPR003582">
    <property type="entry name" value="ShKT_dom"/>
</dbReference>
<evidence type="ECO:0000313" key="3">
    <source>
        <dbReference type="EnsemblMetazoa" id="CLYHEMP014279.2"/>
    </source>
</evidence>
<dbReference type="OrthoDB" id="6020478at2759"/>
<dbReference type="Pfam" id="PF01549">
    <property type="entry name" value="ShK"/>
    <property type="match status" value="1"/>
</dbReference>
<dbReference type="Gene3D" id="3.40.640.10">
    <property type="entry name" value="Type I PLP-dependent aspartate aminotransferase-like (Major domain)"/>
    <property type="match status" value="1"/>
</dbReference>
<dbReference type="InterPro" id="IPR009003">
    <property type="entry name" value="Peptidase_S1_PA"/>
</dbReference>
<reference evidence="3" key="1">
    <citation type="submission" date="2021-01" db="UniProtKB">
        <authorList>
            <consortium name="EnsemblMetazoa"/>
        </authorList>
    </citation>
    <scope>IDENTIFICATION</scope>
</reference>
<evidence type="ECO:0000256" key="1">
    <source>
        <dbReference type="PROSITE-ProRule" id="PRU01005"/>
    </source>
</evidence>
<keyword evidence="4" id="KW-1185">Reference proteome</keyword>
<protein>
    <recommendedName>
        <fullName evidence="2">ShKT domain-containing protein</fullName>
    </recommendedName>
</protein>
<dbReference type="Gene3D" id="1.10.10.1940">
    <property type="match status" value="1"/>
</dbReference>
<accession>A0A7M5WXW1</accession>
<dbReference type="EnsemblMetazoa" id="CLYHEMT014279.2">
    <property type="protein sequence ID" value="CLYHEMP014279.2"/>
    <property type="gene ID" value="CLYHEMG014279"/>
</dbReference>
<proteinExistence type="predicted"/>
<dbReference type="InterPro" id="IPR001254">
    <property type="entry name" value="Trypsin_dom"/>
</dbReference>
<dbReference type="SUPFAM" id="SSF50494">
    <property type="entry name" value="Trypsin-like serine proteases"/>
    <property type="match status" value="1"/>
</dbReference>
<dbReference type="GO" id="GO:0006508">
    <property type="term" value="P:proteolysis"/>
    <property type="evidence" value="ECO:0007669"/>
    <property type="project" value="InterPro"/>
</dbReference>
<dbReference type="Gene3D" id="2.40.10.10">
    <property type="entry name" value="Trypsin-like serine proteases"/>
    <property type="match status" value="1"/>
</dbReference>